<comment type="catalytic activity">
    <reaction evidence="6">
        <text>L-rhamnopyranose = L-rhamnulose</text>
        <dbReference type="Rhea" id="RHEA:23160"/>
        <dbReference type="ChEBI" id="CHEBI:17897"/>
        <dbReference type="ChEBI" id="CHEBI:62346"/>
        <dbReference type="EC" id="5.3.1.14"/>
    </reaction>
</comment>
<comment type="similarity">
    <text evidence="6">Belongs to the rhamnose isomerase family.</text>
</comment>
<dbReference type="InterPro" id="IPR050337">
    <property type="entry name" value="L-rhamnose_isomerase"/>
</dbReference>
<dbReference type="UniPathway" id="UPA00541">
    <property type="reaction ID" value="UER00601"/>
</dbReference>
<dbReference type="SUPFAM" id="SSF51658">
    <property type="entry name" value="Xylose isomerase-like"/>
    <property type="match status" value="1"/>
</dbReference>
<keyword evidence="9" id="KW-1185">Reference proteome</keyword>
<dbReference type="HAMAP" id="MF_00541">
    <property type="entry name" value="RhaA"/>
    <property type="match status" value="1"/>
</dbReference>
<protein>
    <recommendedName>
        <fullName evidence="6 7">L-rhamnose isomerase</fullName>
        <ecNumber evidence="6 7">5.3.1.14</ecNumber>
    </recommendedName>
</protein>
<keyword evidence="3 6" id="KW-0464">Manganese</keyword>
<reference evidence="8 9" key="1">
    <citation type="submission" date="2020-08" db="EMBL/GenBank/DDBJ databases">
        <title>Genomic Encyclopedia of Type Strains, Phase IV (KMG-IV): sequencing the most valuable type-strain genomes for metagenomic binning, comparative biology and taxonomic classification.</title>
        <authorList>
            <person name="Goeker M."/>
        </authorList>
    </citation>
    <scope>NUCLEOTIDE SEQUENCE [LARGE SCALE GENOMIC DNA]</scope>
    <source>
        <strain evidence="8 9">DSM 2461</strain>
    </source>
</reference>
<evidence type="ECO:0000256" key="6">
    <source>
        <dbReference type="HAMAP-Rule" id="MF_00541"/>
    </source>
</evidence>
<dbReference type="GO" id="GO:0030145">
    <property type="term" value="F:manganese ion binding"/>
    <property type="evidence" value="ECO:0007669"/>
    <property type="project" value="UniProtKB-UniRule"/>
</dbReference>
<evidence type="ECO:0000256" key="2">
    <source>
        <dbReference type="ARBA" id="ARBA00022723"/>
    </source>
</evidence>
<dbReference type="EC" id="5.3.1.14" evidence="6 7"/>
<dbReference type="EMBL" id="JACHGJ010000002">
    <property type="protein sequence ID" value="MBB6479875.1"/>
    <property type="molecule type" value="Genomic_DNA"/>
</dbReference>
<dbReference type="InterPro" id="IPR036237">
    <property type="entry name" value="Xyl_isomerase-like_sf"/>
</dbReference>
<comment type="function">
    <text evidence="6">Catalyzes the interconversion of L-rhamnose and L-rhamnulose.</text>
</comment>
<sequence length="417" mass="47275">MGNIYEYAKEQYAEVGVDVKDALEKLRKISLSVHCWQGDDVGGFETPDSQLSGGGIQVTGNYPGKAGNPDELKKDLEKMYSLLPGKHRLNLHAIYGDFKGKKVDRNEIGPEHFKTWSDWAGEQGIKLDFNGTFFSHPMADSGFTLSSKDEKIREFWIEHAKRSREITAFFGKEQGSPSVHNLWIPDGAKDQVVDRMGHRTILKNSLDTIYDQKLDGRHIRDAVECKLFGIGSESYVVGSHEFYMGYALSREKLLCLDMGHFHPTESIADKISAVYQYLDEILLHVSRPVRWDSDHVVTLNDDIYALMQELVRSGKINSTYIGLDFFDGTLNRIGAWAVGARASLKGILFALLEPYSQLKAYEEEGNNFGRLALLEEMKSKPFGIIWDEYCREMGTLTDREMLSDVLSYEKAELAERK</sequence>
<evidence type="ECO:0000256" key="5">
    <source>
        <dbReference type="ARBA" id="ARBA00023308"/>
    </source>
</evidence>
<evidence type="ECO:0000256" key="4">
    <source>
        <dbReference type="ARBA" id="ARBA00023235"/>
    </source>
</evidence>
<dbReference type="InterPro" id="IPR009308">
    <property type="entry name" value="Rhamnose_isomerase"/>
</dbReference>
<dbReference type="PANTHER" id="PTHR30268">
    <property type="entry name" value="L-RHAMNOSE ISOMERASE"/>
    <property type="match status" value="1"/>
</dbReference>
<dbReference type="Pfam" id="PF06134">
    <property type="entry name" value="RhaA"/>
    <property type="match status" value="1"/>
</dbReference>
<dbReference type="GO" id="GO:0019301">
    <property type="term" value="P:rhamnose catabolic process"/>
    <property type="evidence" value="ECO:0007669"/>
    <property type="project" value="UniProtKB-UniRule"/>
</dbReference>
<dbReference type="NCBIfam" id="TIGR01748">
    <property type="entry name" value="rhaA"/>
    <property type="match status" value="1"/>
</dbReference>
<proteinExistence type="inferred from homology"/>
<evidence type="ECO:0000256" key="3">
    <source>
        <dbReference type="ARBA" id="ARBA00023211"/>
    </source>
</evidence>
<dbReference type="PANTHER" id="PTHR30268:SF0">
    <property type="entry name" value="L-RHAMNOSE ISOMERASE"/>
    <property type="match status" value="1"/>
</dbReference>
<dbReference type="GO" id="GO:0008740">
    <property type="term" value="F:L-rhamnose isomerase activity"/>
    <property type="evidence" value="ECO:0007669"/>
    <property type="project" value="UniProtKB-UniRule"/>
</dbReference>
<dbReference type="Proteomes" id="UP000587760">
    <property type="component" value="Unassembled WGS sequence"/>
</dbReference>
<dbReference type="RefSeq" id="WP_184745494.1">
    <property type="nucleotide sequence ID" value="NZ_JACHGJ010000002.1"/>
</dbReference>
<evidence type="ECO:0000256" key="1">
    <source>
        <dbReference type="ARBA" id="ARBA00022490"/>
    </source>
</evidence>
<dbReference type="NCBIfam" id="NF002203">
    <property type="entry name" value="PRK01076.1"/>
    <property type="match status" value="1"/>
</dbReference>
<keyword evidence="5 6" id="KW-0684">Rhamnose metabolism</keyword>
<dbReference type="AlphaFoldDB" id="A0A841R7P0"/>
<dbReference type="Gene3D" id="3.20.20.150">
    <property type="entry name" value="Divalent-metal-dependent TIM barrel enzymes"/>
    <property type="match status" value="1"/>
</dbReference>
<dbReference type="GO" id="GO:0019324">
    <property type="term" value="P:L-lyxose metabolic process"/>
    <property type="evidence" value="ECO:0007669"/>
    <property type="project" value="TreeGrafter"/>
</dbReference>
<feature type="binding site" evidence="6">
    <location>
        <position position="260"/>
    </location>
    <ligand>
        <name>Mn(2+)</name>
        <dbReference type="ChEBI" id="CHEBI:29035"/>
    </ligand>
</feature>
<evidence type="ECO:0000313" key="8">
    <source>
        <dbReference type="EMBL" id="MBB6479875.1"/>
    </source>
</evidence>
<organism evidence="8 9">
    <name type="scientific">Spirochaeta isovalerica</name>
    <dbReference type="NCBI Taxonomy" id="150"/>
    <lineage>
        <taxon>Bacteria</taxon>
        <taxon>Pseudomonadati</taxon>
        <taxon>Spirochaetota</taxon>
        <taxon>Spirochaetia</taxon>
        <taxon>Spirochaetales</taxon>
        <taxon>Spirochaetaceae</taxon>
        <taxon>Spirochaeta</taxon>
    </lineage>
</organism>
<dbReference type="GO" id="GO:0005737">
    <property type="term" value="C:cytoplasm"/>
    <property type="evidence" value="ECO:0007669"/>
    <property type="project" value="UniProtKB-SubCell"/>
</dbReference>
<keyword evidence="4 6" id="KW-0413">Isomerase</keyword>
<gene>
    <name evidence="6" type="primary">rhaA</name>
    <name evidence="8" type="ORF">HNR50_001533</name>
</gene>
<name>A0A841R7P0_9SPIO</name>
<evidence type="ECO:0000313" key="9">
    <source>
        <dbReference type="Proteomes" id="UP000587760"/>
    </source>
</evidence>
<accession>A0A841R7P0</accession>
<comment type="pathway">
    <text evidence="6">Carbohydrate degradation; L-rhamnose degradation; glycerone phosphate from L-rhamnose: step 1/3.</text>
</comment>
<evidence type="ECO:0000256" key="7">
    <source>
        <dbReference type="NCBIfam" id="TIGR01748"/>
    </source>
</evidence>
<keyword evidence="2 6" id="KW-0479">Metal-binding</keyword>
<comment type="caution">
    <text evidence="8">The sequence shown here is derived from an EMBL/GenBank/DDBJ whole genome shotgun (WGS) entry which is preliminary data.</text>
</comment>
<feature type="binding site" evidence="6">
    <location>
        <position position="294"/>
    </location>
    <ligand>
        <name>Mn(2+)</name>
        <dbReference type="ChEBI" id="CHEBI:29035"/>
    </ligand>
</feature>
<comment type="subcellular location">
    <subcellularLocation>
        <location evidence="6">Cytoplasm</location>
    </subcellularLocation>
</comment>
<keyword evidence="1 6" id="KW-0963">Cytoplasm</keyword>
<comment type="cofactor">
    <cofactor evidence="6">
        <name>Mn(2+)</name>
        <dbReference type="ChEBI" id="CHEBI:29035"/>
    </cofactor>
    <text evidence="6">Binds 1 Mn(2+) ion per subunit.</text>
</comment>
<feature type="binding site" evidence="6">
    <location>
        <position position="292"/>
    </location>
    <ligand>
        <name>Mn(2+)</name>
        <dbReference type="ChEBI" id="CHEBI:29035"/>
    </ligand>
</feature>